<evidence type="ECO:0000256" key="3">
    <source>
        <dbReference type="ARBA" id="ARBA00006753"/>
    </source>
</evidence>
<evidence type="ECO:0000313" key="17">
    <source>
        <dbReference type="Proteomes" id="UP000002366"/>
    </source>
</evidence>
<feature type="binding site" evidence="11">
    <location>
        <position position="99"/>
    </location>
    <ligand>
        <name>NADPH</name>
        <dbReference type="ChEBI" id="CHEBI:57783"/>
    </ligand>
</feature>
<comment type="catalytic activity">
    <reaction evidence="12">
        <text>L-homoserine + NADP(+) = L-aspartate 4-semialdehyde + NADPH + H(+)</text>
        <dbReference type="Rhea" id="RHEA:15761"/>
        <dbReference type="ChEBI" id="CHEBI:15378"/>
        <dbReference type="ChEBI" id="CHEBI:57476"/>
        <dbReference type="ChEBI" id="CHEBI:57783"/>
        <dbReference type="ChEBI" id="CHEBI:58349"/>
        <dbReference type="ChEBI" id="CHEBI:537519"/>
        <dbReference type="EC" id="1.1.1.3"/>
    </reaction>
</comment>
<proteinExistence type="inferred from homology"/>
<evidence type="ECO:0000256" key="2">
    <source>
        <dbReference type="ARBA" id="ARBA00005062"/>
    </source>
</evidence>
<dbReference type="InterPro" id="IPR019811">
    <property type="entry name" value="HDH_CS"/>
</dbReference>
<dbReference type="PANTHER" id="PTHR43331">
    <property type="entry name" value="HOMOSERINE DEHYDROGENASE"/>
    <property type="match status" value="1"/>
</dbReference>
<dbReference type="InterPro" id="IPR036291">
    <property type="entry name" value="NAD(P)-bd_dom_sf"/>
</dbReference>
<dbReference type="FunFam" id="3.30.360.10:FF:000005">
    <property type="entry name" value="Homoserine dehydrogenase"/>
    <property type="match status" value="1"/>
</dbReference>
<evidence type="ECO:0000256" key="11">
    <source>
        <dbReference type="PIRSR" id="PIRSR036497-2"/>
    </source>
</evidence>
<feature type="domain" description="Homoserine dehydrogenase catalytic" evidence="14">
    <location>
        <begin position="155"/>
        <end position="332"/>
    </location>
</feature>
<dbReference type="OrthoDB" id="9808167at2"/>
<dbReference type="PANTHER" id="PTHR43331:SF1">
    <property type="entry name" value="HOMOSERINE DEHYDROGENASE"/>
    <property type="match status" value="1"/>
</dbReference>
<dbReference type="GO" id="GO:0004412">
    <property type="term" value="F:homoserine dehydrogenase activity"/>
    <property type="evidence" value="ECO:0007669"/>
    <property type="project" value="UniProtKB-EC"/>
</dbReference>
<keyword evidence="7 12" id="KW-0791">Threonine biosynthesis</keyword>
<keyword evidence="11 12" id="KW-0521">NADP</keyword>
<dbReference type="eggNOG" id="COG0460">
    <property type="taxonomic scope" value="Bacteria"/>
</dbReference>
<keyword evidence="17" id="KW-1185">Reference proteome</keyword>
<feature type="domain" description="Aspartate/homoserine dehydrogenase NAD-binding" evidence="15">
    <location>
        <begin position="10"/>
        <end position="147"/>
    </location>
</feature>
<evidence type="ECO:0000256" key="13">
    <source>
        <dbReference type="RuleBase" id="RU004171"/>
    </source>
</evidence>
<feature type="binding site" evidence="11">
    <location>
        <position position="207"/>
    </location>
    <ligand>
        <name>L-homoserine</name>
        <dbReference type="ChEBI" id="CHEBI:57476"/>
    </ligand>
</feature>
<dbReference type="HOGENOM" id="CLU_009116_1_2_0"/>
<evidence type="ECO:0000256" key="10">
    <source>
        <dbReference type="PIRSR" id="PIRSR036497-1"/>
    </source>
</evidence>
<dbReference type="RefSeq" id="WP_013047896.1">
    <property type="nucleotide sequence ID" value="NC_014011.1"/>
</dbReference>
<feature type="binding site" evidence="11">
    <location>
        <position position="123"/>
    </location>
    <ligand>
        <name>NADPH</name>
        <dbReference type="ChEBI" id="CHEBI:57783"/>
    </ligand>
</feature>
<feature type="binding site" evidence="11">
    <location>
        <begin position="10"/>
        <end position="15"/>
    </location>
    <ligand>
        <name>NADP(+)</name>
        <dbReference type="ChEBI" id="CHEBI:58349"/>
    </ligand>
</feature>
<feature type="active site" description="Proton donor" evidence="10">
    <location>
        <position position="222"/>
    </location>
</feature>
<dbReference type="GO" id="GO:0050661">
    <property type="term" value="F:NADP binding"/>
    <property type="evidence" value="ECO:0007669"/>
    <property type="project" value="InterPro"/>
</dbReference>
<comment type="similarity">
    <text evidence="3 13">Belongs to the homoserine dehydrogenase family.</text>
</comment>
<dbReference type="NCBIfam" id="NF004976">
    <property type="entry name" value="PRK06349.1"/>
    <property type="match status" value="1"/>
</dbReference>
<gene>
    <name evidence="16" type="ordered locus">Amico_0491</name>
</gene>
<dbReference type="GO" id="GO:0009086">
    <property type="term" value="P:methionine biosynthetic process"/>
    <property type="evidence" value="ECO:0007669"/>
    <property type="project" value="UniProtKB-KW"/>
</dbReference>
<dbReference type="InterPro" id="IPR005106">
    <property type="entry name" value="Asp/hSer_DH_NAD-bd"/>
</dbReference>
<dbReference type="Proteomes" id="UP000002366">
    <property type="component" value="Chromosome"/>
</dbReference>
<dbReference type="Gene3D" id="3.30.360.10">
    <property type="entry name" value="Dihydrodipicolinate Reductase, domain 2"/>
    <property type="match status" value="1"/>
</dbReference>
<keyword evidence="8 12" id="KW-0560">Oxidoreductase</keyword>
<evidence type="ECO:0000256" key="5">
    <source>
        <dbReference type="ARBA" id="ARBA00013376"/>
    </source>
</evidence>
<dbReference type="EC" id="1.1.1.3" evidence="4 12"/>
<dbReference type="UniPathway" id="UPA00051">
    <property type="reaction ID" value="UER00465"/>
</dbReference>
<evidence type="ECO:0000259" key="15">
    <source>
        <dbReference type="Pfam" id="PF03447"/>
    </source>
</evidence>
<dbReference type="PROSITE" id="PS01042">
    <property type="entry name" value="HOMOSER_DHGENASE"/>
    <property type="match status" value="1"/>
</dbReference>
<dbReference type="Gene3D" id="3.40.50.720">
    <property type="entry name" value="NAD(P)-binding Rossmann-like Domain"/>
    <property type="match status" value="1"/>
</dbReference>
<name>D5EDJ8_AMICL</name>
<dbReference type="NCBIfam" id="NF004912">
    <property type="entry name" value="PRK06270.1"/>
    <property type="match status" value="1"/>
</dbReference>
<evidence type="ECO:0000256" key="9">
    <source>
        <dbReference type="ARBA" id="ARBA00023167"/>
    </source>
</evidence>
<keyword evidence="6 12" id="KW-0028">Amino-acid biosynthesis</keyword>
<evidence type="ECO:0000256" key="8">
    <source>
        <dbReference type="ARBA" id="ARBA00023002"/>
    </source>
</evidence>
<evidence type="ECO:0000256" key="1">
    <source>
        <dbReference type="ARBA" id="ARBA00005056"/>
    </source>
</evidence>
<dbReference type="InterPro" id="IPR022697">
    <property type="entry name" value="HDH_short"/>
</dbReference>
<dbReference type="KEGG" id="aco:Amico_0491"/>
<evidence type="ECO:0000256" key="4">
    <source>
        <dbReference type="ARBA" id="ARBA00013213"/>
    </source>
</evidence>
<organism evidence="16 17">
    <name type="scientific">Aminobacterium colombiense (strain DSM 12261 / ALA-1)</name>
    <dbReference type="NCBI Taxonomy" id="572547"/>
    <lineage>
        <taxon>Bacteria</taxon>
        <taxon>Thermotogati</taxon>
        <taxon>Synergistota</taxon>
        <taxon>Synergistia</taxon>
        <taxon>Synergistales</taxon>
        <taxon>Aminobacteriaceae</taxon>
        <taxon>Aminobacterium</taxon>
    </lineage>
</organism>
<dbReference type="UniPathway" id="UPA00050">
    <property type="reaction ID" value="UER00063"/>
</dbReference>
<keyword evidence="9 12" id="KW-0486">Methionine biosynthesis</keyword>
<protein>
    <recommendedName>
        <fullName evidence="5 12">Homoserine dehydrogenase</fullName>
        <ecNumber evidence="4 12">1.1.1.3</ecNumber>
    </recommendedName>
</protein>
<dbReference type="STRING" id="572547.Amico_0491"/>
<comment type="pathway">
    <text evidence="2 12">Amino-acid biosynthesis; L-methionine biosynthesis via de novo pathway; L-homoserine from L-aspartate: step 3/3.</text>
</comment>
<dbReference type="SUPFAM" id="SSF55347">
    <property type="entry name" value="Glyceraldehyde-3-phosphate dehydrogenase-like, C-terminal domain"/>
    <property type="match status" value="1"/>
</dbReference>
<evidence type="ECO:0000313" key="16">
    <source>
        <dbReference type="EMBL" id="ADE56630.1"/>
    </source>
</evidence>
<dbReference type="InterPro" id="IPR001342">
    <property type="entry name" value="HDH_cat"/>
</dbReference>
<evidence type="ECO:0000256" key="6">
    <source>
        <dbReference type="ARBA" id="ARBA00022605"/>
    </source>
</evidence>
<dbReference type="PIRSF" id="PIRSF036497">
    <property type="entry name" value="HDH_short"/>
    <property type="match status" value="1"/>
</dbReference>
<sequence>MKIWGLCFIGFGNVGQGLARILVREEEKLYHKWGFKFKTLAVVGRTKGACKNPEGISLQALLNRLDRGESIGTDLISPLEAVRLSGVDIVIDVTPTNLTTGEPGLSITRAALNEGKHVISSNKGPVSLAFHELQKLASDKRCEYRFEGTVMSGTPAINLALESMAGCEFYEIQGIVNGTTNYILTRMEEGLEYDVALKEAQDLGYAETNPEGDMDGWDAAVKAQIIANVIMRNTIPLSKVTRKGIAGLSRKNIQAAKSKGAKIKLLAHIQRTSNGISASVAPVELPLSHPLAGVDGATNAITYTTNNIKNVTIIGPGAGREETGQALLSDMLSIVAHEQVLF</sequence>
<evidence type="ECO:0000256" key="12">
    <source>
        <dbReference type="RuleBase" id="RU000579"/>
    </source>
</evidence>
<dbReference type="Pfam" id="PF03447">
    <property type="entry name" value="NAD_binding_3"/>
    <property type="match status" value="1"/>
</dbReference>
<comment type="pathway">
    <text evidence="1 12">Amino-acid biosynthesis; L-threonine biosynthesis; L-threonine from L-aspartate: step 3/5.</text>
</comment>
<dbReference type="EMBL" id="CP001997">
    <property type="protein sequence ID" value="ADE56630.1"/>
    <property type="molecule type" value="Genomic_DNA"/>
</dbReference>
<evidence type="ECO:0000259" key="14">
    <source>
        <dbReference type="Pfam" id="PF00742"/>
    </source>
</evidence>
<dbReference type="SUPFAM" id="SSF51735">
    <property type="entry name" value="NAD(P)-binding Rossmann-fold domains"/>
    <property type="match status" value="1"/>
</dbReference>
<dbReference type="Pfam" id="PF00742">
    <property type="entry name" value="Homoserine_dh"/>
    <property type="match status" value="1"/>
</dbReference>
<reference evidence="16 17" key="1">
    <citation type="journal article" date="2010" name="Stand. Genomic Sci.">
        <title>Complete genome sequence of Aminobacterium colombiense type strain (ALA-1).</title>
        <authorList>
            <person name="Chertkov O."/>
            <person name="Sikorski J."/>
            <person name="Brambilla E."/>
            <person name="Lapidus A."/>
            <person name="Copeland A."/>
            <person name="Glavina Del Rio T."/>
            <person name="Nolan M."/>
            <person name="Lucas S."/>
            <person name="Tice H."/>
            <person name="Cheng J.F."/>
            <person name="Han C."/>
            <person name="Detter J.C."/>
            <person name="Bruce D."/>
            <person name="Tapia R."/>
            <person name="Goodwin L."/>
            <person name="Pitluck S."/>
            <person name="Liolios K."/>
            <person name="Ivanova N."/>
            <person name="Mavromatis K."/>
            <person name="Ovchinnikova G."/>
            <person name="Pati A."/>
            <person name="Chen A."/>
            <person name="Palaniappan K."/>
            <person name="Land M."/>
            <person name="Hauser L."/>
            <person name="Chang Y.J."/>
            <person name="Jeffries C.D."/>
            <person name="Spring S."/>
            <person name="Rohde M."/>
            <person name="Goker M."/>
            <person name="Bristow J."/>
            <person name="Eisen J.A."/>
            <person name="Markowitz V."/>
            <person name="Hugenholtz P."/>
            <person name="Kyrpides N.C."/>
            <person name="Klenk H.P."/>
        </authorList>
    </citation>
    <scope>NUCLEOTIDE SEQUENCE [LARGE SCALE GENOMIC DNA]</scope>
    <source>
        <strain evidence="17">DSM 12261 / ALA-1</strain>
    </source>
</reference>
<evidence type="ECO:0000256" key="7">
    <source>
        <dbReference type="ARBA" id="ARBA00022697"/>
    </source>
</evidence>
<accession>D5EDJ8</accession>
<dbReference type="GO" id="GO:0009088">
    <property type="term" value="P:threonine biosynthetic process"/>
    <property type="evidence" value="ECO:0007669"/>
    <property type="project" value="UniProtKB-UniPathway"/>
</dbReference>
<dbReference type="AlphaFoldDB" id="D5EDJ8"/>